<dbReference type="AlphaFoldDB" id="A0AAV7GCK6"/>
<dbReference type="InterPro" id="IPR036291">
    <property type="entry name" value="NAD(P)-bd_dom_sf"/>
</dbReference>
<accession>A0AAV7GCK6</accession>
<keyword evidence="2" id="KW-1185">Reference proteome</keyword>
<organism evidence="1 2">
    <name type="scientific">Dendrobium chrysotoxum</name>
    <name type="common">Orchid</name>
    <dbReference type="NCBI Taxonomy" id="161865"/>
    <lineage>
        <taxon>Eukaryota</taxon>
        <taxon>Viridiplantae</taxon>
        <taxon>Streptophyta</taxon>
        <taxon>Embryophyta</taxon>
        <taxon>Tracheophyta</taxon>
        <taxon>Spermatophyta</taxon>
        <taxon>Magnoliopsida</taxon>
        <taxon>Liliopsida</taxon>
        <taxon>Asparagales</taxon>
        <taxon>Orchidaceae</taxon>
        <taxon>Epidendroideae</taxon>
        <taxon>Malaxideae</taxon>
        <taxon>Dendrobiinae</taxon>
        <taxon>Dendrobium</taxon>
    </lineage>
</organism>
<dbReference type="SUPFAM" id="SSF51735">
    <property type="entry name" value="NAD(P)-binding Rossmann-fold domains"/>
    <property type="match status" value="1"/>
</dbReference>
<comment type="caution">
    <text evidence="1">The sequence shown here is derived from an EMBL/GenBank/DDBJ whole genome shotgun (WGS) entry which is preliminary data.</text>
</comment>
<name>A0AAV7GCK6_DENCH</name>
<protein>
    <submittedName>
        <fullName evidence="1">Uncharacterized protein</fullName>
    </submittedName>
</protein>
<dbReference type="EMBL" id="JAGFBR010000011">
    <property type="protein sequence ID" value="KAH0459495.1"/>
    <property type="molecule type" value="Genomic_DNA"/>
</dbReference>
<evidence type="ECO:0000313" key="1">
    <source>
        <dbReference type="EMBL" id="KAH0459495.1"/>
    </source>
</evidence>
<gene>
    <name evidence="1" type="ORF">IEQ34_012309</name>
</gene>
<sequence length="109" mass="12317">MHTGDPKPLENRFLHFVDVRDVADALLLVHEKPKASGRYICSPNPSSAPDVVRTNRSKLNTLITGHVHLCFGSFIEVAPDSLMHSKELKSLGWKYRTLEEILTDAIEFF</sequence>
<proteinExistence type="predicted"/>
<dbReference type="Proteomes" id="UP000775213">
    <property type="component" value="Unassembled WGS sequence"/>
</dbReference>
<dbReference type="Gene3D" id="3.40.50.720">
    <property type="entry name" value="NAD(P)-binding Rossmann-like Domain"/>
    <property type="match status" value="1"/>
</dbReference>
<reference evidence="1 2" key="1">
    <citation type="journal article" date="2021" name="Hortic Res">
        <title>Chromosome-scale assembly of the Dendrobium chrysotoxum genome enhances the understanding of orchid evolution.</title>
        <authorList>
            <person name="Zhang Y."/>
            <person name="Zhang G.Q."/>
            <person name="Zhang D."/>
            <person name="Liu X.D."/>
            <person name="Xu X.Y."/>
            <person name="Sun W.H."/>
            <person name="Yu X."/>
            <person name="Zhu X."/>
            <person name="Wang Z.W."/>
            <person name="Zhao X."/>
            <person name="Zhong W.Y."/>
            <person name="Chen H."/>
            <person name="Yin W.L."/>
            <person name="Huang T."/>
            <person name="Niu S.C."/>
            <person name="Liu Z.J."/>
        </authorList>
    </citation>
    <scope>NUCLEOTIDE SEQUENCE [LARGE SCALE GENOMIC DNA]</scope>
    <source>
        <strain evidence="1">Lindl</strain>
    </source>
</reference>
<evidence type="ECO:0000313" key="2">
    <source>
        <dbReference type="Proteomes" id="UP000775213"/>
    </source>
</evidence>